<evidence type="ECO:0000313" key="2">
    <source>
        <dbReference type="EMBL" id="KIA65096.1"/>
    </source>
</evidence>
<dbReference type="InterPro" id="IPR037523">
    <property type="entry name" value="VOC_core"/>
</dbReference>
<dbReference type="Pfam" id="PF00903">
    <property type="entry name" value="Glyoxalase"/>
    <property type="match status" value="1"/>
</dbReference>
<comment type="caution">
    <text evidence="2">The sequence shown here is derived from an EMBL/GenBank/DDBJ whole genome shotgun (WGS) entry which is preliminary data.</text>
</comment>
<dbReference type="EMBL" id="JNFP01000009">
    <property type="protein sequence ID" value="KIA65096.1"/>
    <property type="molecule type" value="Genomic_DNA"/>
</dbReference>
<name>A0ABR4ZIE7_9NOCA</name>
<evidence type="ECO:0000259" key="1">
    <source>
        <dbReference type="PROSITE" id="PS51819"/>
    </source>
</evidence>
<evidence type="ECO:0000313" key="3">
    <source>
        <dbReference type="Proteomes" id="UP000031364"/>
    </source>
</evidence>
<dbReference type="InterPro" id="IPR004360">
    <property type="entry name" value="Glyas_Fos-R_dOase_dom"/>
</dbReference>
<reference evidence="2 3" key="1">
    <citation type="journal article" date="2014" name="Int. J. Syst. Evol. Microbiol.">
        <title>Nocardia vulneris sp. nov., isolated from wounds of human patients in North America.</title>
        <authorList>
            <person name="Lasker B.A."/>
            <person name="Bell M."/>
            <person name="Klenk H.P."/>
            <person name="Sproer C."/>
            <person name="Schumann C."/>
            <person name="Schumann P."/>
            <person name="Brown J.M."/>
        </authorList>
    </citation>
    <scope>NUCLEOTIDE SEQUENCE [LARGE SCALE GENOMIC DNA]</scope>
    <source>
        <strain evidence="2 3">W9851</strain>
    </source>
</reference>
<proteinExistence type="predicted"/>
<sequence>MGGFSPRPATVGWFDITASDPAHTKQFYQEVFSWEFTPIGNDYYTITAPGAAAAMGALRRGDRDALWIDVVCTDLATTIPQLESLGAKVIEPAAETPAGARAAVVADTRGNRLGLYEPASTGEADTTPAAAVPNATAWFEIGTLDFAVTRQFYEQAFGWTHERDEAAEGAVYYSISAPGAAEPIGGTMDLSALPDAAEYAIPGLLVTDVAALLDRVERAGGHRVTDPFADAHGLVIAQFTDPFGNRWTSFAQPAAR</sequence>
<keyword evidence="3" id="KW-1185">Reference proteome</keyword>
<dbReference type="Pfam" id="PF18029">
    <property type="entry name" value="Glyoxalase_6"/>
    <property type="match status" value="1"/>
</dbReference>
<dbReference type="Proteomes" id="UP000031364">
    <property type="component" value="Unassembled WGS sequence"/>
</dbReference>
<dbReference type="PROSITE" id="PS51819">
    <property type="entry name" value="VOC"/>
    <property type="match status" value="2"/>
</dbReference>
<dbReference type="RefSeq" id="WP_043667674.1">
    <property type="nucleotide sequence ID" value="NZ_BDCI01000002.1"/>
</dbReference>
<accession>A0ABR4ZIE7</accession>
<organism evidence="2 3">
    <name type="scientific">Nocardia vulneris</name>
    <dbReference type="NCBI Taxonomy" id="1141657"/>
    <lineage>
        <taxon>Bacteria</taxon>
        <taxon>Bacillati</taxon>
        <taxon>Actinomycetota</taxon>
        <taxon>Actinomycetes</taxon>
        <taxon>Mycobacteriales</taxon>
        <taxon>Nocardiaceae</taxon>
        <taxon>Nocardia</taxon>
    </lineage>
</organism>
<protein>
    <submittedName>
        <fullName evidence="2">Hydroxylase</fullName>
    </submittedName>
</protein>
<feature type="domain" description="VOC" evidence="1">
    <location>
        <begin position="10"/>
        <end position="118"/>
    </location>
</feature>
<dbReference type="SUPFAM" id="SSF54593">
    <property type="entry name" value="Glyoxalase/Bleomycin resistance protein/Dihydroxybiphenyl dioxygenase"/>
    <property type="match status" value="2"/>
</dbReference>
<dbReference type="Gene3D" id="3.10.180.10">
    <property type="entry name" value="2,3-Dihydroxybiphenyl 1,2-Dioxygenase, domain 1"/>
    <property type="match status" value="2"/>
</dbReference>
<dbReference type="InterPro" id="IPR052164">
    <property type="entry name" value="Anthracycline_SecMetBiosynth"/>
</dbReference>
<feature type="domain" description="VOC" evidence="1">
    <location>
        <begin position="135"/>
        <end position="252"/>
    </location>
</feature>
<gene>
    <name evidence="2" type="ORF">FG87_09380</name>
</gene>
<dbReference type="CDD" id="cd07247">
    <property type="entry name" value="SgaA_N_like"/>
    <property type="match status" value="1"/>
</dbReference>
<dbReference type="InterPro" id="IPR029068">
    <property type="entry name" value="Glyas_Bleomycin-R_OHBP_Dase"/>
</dbReference>
<dbReference type="PANTHER" id="PTHR33993">
    <property type="entry name" value="GLYOXALASE-RELATED"/>
    <property type="match status" value="1"/>
</dbReference>
<dbReference type="InterPro" id="IPR041581">
    <property type="entry name" value="Glyoxalase_6"/>
</dbReference>